<dbReference type="PANTHER" id="PTHR43075:SF1">
    <property type="entry name" value="FORMATE LYASE ACTIVATING ENZYME, PUTATIVE (AFU_ORTHOLOGUE AFUA_2G15630)-RELATED"/>
    <property type="match status" value="1"/>
</dbReference>
<dbReference type="STRING" id="697581.TCARB_0228"/>
<dbReference type="CDD" id="cd01335">
    <property type="entry name" value="Radical_SAM"/>
    <property type="match status" value="1"/>
</dbReference>
<name>A0A3G1A7N7_9CREN</name>
<dbReference type="KEGG" id="tcb:TCARB_0228"/>
<reference evidence="7" key="1">
    <citation type="book" date="2010" name="EXTREMOPHILES" publisher="0:0-0">
        <title>Complete genome sequences of ten hyperthermophilic archaea reveal their metabolic capabilities and possible ecological roles.</title>
        <editorList>
            <person name="?"/>
        </editorList>
        <authorList>
            <person name="Ravin N.V."/>
            <person name="Mardanov A.V."/>
            <person name="Bonch-Osmolovskaya E.A."/>
            <person name="Skryabin K.G."/>
        </authorList>
    </citation>
    <scope>NUCLEOTIDE SEQUENCE [LARGE SCALE GENOMIC DNA]</scope>
    <source>
        <strain evidence="7">1505</strain>
    </source>
</reference>
<dbReference type="GO" id="GO:0003824">
    <property type="term" value="F:catalytic activity"/>
    <property type="evidence" value="ECO:0007669"/>
    <property type="project" value="InterPro"/>
</dbReference>
<sequence length="373" mass="43369">MYWNRDVELSYLRPDALTVWQEEEVVKRLSHYKAVFEERAPAFYRVAKRTPAEFRQDADVEELLDIHRNYAKDFPKIYREFTVDNLGNKIPGVSYLDLKIQIAKKMLEKCFFCEWRCSVNRARGEKGVCGLDSRVRVATAFLHMGEEAPLVPSGTIFFTGCSFKCVYCQNWDISTRVENGAEVTPQELADIAVKLYLRGAKNINYVGGNPDQQLHAILESLRYMDVNIPLLWNTNMYMSTEALELLLDIVDIWLPDFKYGNDACARRLSGVQRYFEVVSRNHKTVCEAGRDIIIRHLVLPGHVECCTKPVLEWISKNCSRALVNIMDQYRPEHLVARFPERWREIARRPKPSEIREAYNYADKLGLAWREVSL</sequence>
<dbReference type="InterPro" id="IPR040085">
    <property type="entry name" value="MJ0674-like"/>
</dbReference>
<dbReference type="InterPro" id="IPR058240">
    <property type="entry name" value="rSAM_sf"/>
</dbReference>
<dbReference type="Pfam" id="PF04055">
    <property type="entry name" value="Radical_SAM"/>
    <property type="match status" value="1"/>
</dbReference>
<dbReference type="InterPro" id="IPR007197">
    <property type="entry name" value="rSAM"/>
</dbReference>
<dbReference type="Proteomes" id="UP000266720">
    <property type="component" value="Chromosome"/>
</dbReference>
<dbReference type="EMBL" id="CP007493">
    <property type="protein sequence ID" value="AJB41304.1"/>
    <property type="molecule type" value="Genomic_DNA"/>
</dbReference>
<dbReference type="PANTHER" id="PTHR43075">
    <property type="entry name" value="FORMATE LYASE ACTIVATING ENZYME, PUTATIVE (AFU_ORTHOLOGUE AFUA_2G15630)-RELATED"/>
    <property type="match status" value="1"/>
</dbReference>
<feature type="domain" description="Radical SAM core" evidence="5">
    <location>
        <begin position="156"/>
        <end position="313"/>
    </location>
</feature>
<dbReference type="GO" id="GO:0046872">
    <property type="term" value="F:metal ion binding"/>
    <property type="evidence" value="ECO:0007669"/>
    <property type="project" value="UniProtKB-KW"/>
</dbReference>
<dbReference type="SFLD" id="SFLDG01099">
    <property type="entry name" value="Uncharacterised_Radical_SAM_Su"/>
    <property type="match status" value="1"/>
</dbReference>
<evidence type="ECO:0000256" key="4">
    <source>
        <dbReference type="ARBA" id="ARBA00023014"/>
    </source>
</evidence>
<proteinExistence type="predicted"/>
<dbReference type="InterPro" id="IPR013785">
    <property type="entry name" value="Aldolase_TIM"/>
</dbReference>
<dbReference type="GeneID" id="25405688"/>
<evidence type="ECO:0000259" key="5">
    <source>
        <dbReference type="Pfam" id="PF04055"/>
    </source>
</evidence>
<evidence type="ECO:0000256" key="3">
    <source>
        <dbReference type="ARBA" id="ARBA00023004"/>
    </source>
</evidence>
<keyword evidence="2" id="KW-0479">Metal-binding</keyword>
<dbReference type="SUPFAM" id="SSF102114">
    <property type="entry name" value="Radical SAM enzymes"/>
    <property type="match status" value="1"/>
</dbReference>
<accession>A0A3G1A7N7</accession>
<protein>
    <submittedName>
        <fullName evidence="6">Radical SAM domain-containing protein</fullName>
    </submittedName>
</protein>
<dbReference type="Gene3D" id="3.20.20.70">
    <property type="entry name" value="Aldolase class I"/>
    <property type="match status" value="1"/>
</dbReference>
<dbReference type="AlphaFoldDB" id="A0A3G1A7N7"/>
<keyword evidence="4" id="KW-0411">Iron-sulfur</keyword>
<evidence type="ECO:0000256" key="1">
    <source>
        <dbReference type="ARBA" id="ARBA00022691"/>
    </source>
</evidence>
<dbReference type="RefSeq" id="WP_052886450.1">
    <property type="nucleotide sequence ID" value="NZ_CP007493.1"/>
</dbReference>
<dbReference type="SFLD" id="SFLDS00029">
    <property type="entry name" value="Radical_SAM"/>
    <property type="match status" value="1"/>
</dbReference>
<gene>
    <name evidence="6" type="ORF">TCARB_0228</name>
</gene>
<evidence type="ECO:0000256" key="2">
    <source>
        <dbReference type="ARBA" id="ARBA00022723"/>
    </source>
</evidence>
<evidence type="ECO:0000313" key="7">
    <source>
        <dbReference type="Proteomes" id="UP000266720"/>
    </source>
</evidence>
<dbReference type="GO" id="GO:0051536">
    <property type="term" value="F:iron-sulfur cluster binding"/>
    <property type="evidence" value="ECO:0007669"/>
    <property type="project" value="UniProtKB-KW"/>
</dbReference>
<keyword evidence="1" id="KW-0949">S-adenosyl-L-methionine</keyword>
<keyword evidence="3" id="KW-0408">Iron</keyword>
<organism evidence="6 7">
    <name type="scientific">Thermofilum adornatum 1505</name>
    <dbReference type="NCBI Taxonomy" id="697581"/>
    <lineage>
        <taxon>Archaea</taxon>
        <taxon>Thermoproteota</taxon>
        <taxon>Thermoprotei</taxon>
        <taxon>Thermofilales</taxon>
        <taxon>Thermofilaceae</taxon>
        <taxon>Thermofilum</taxon>
    </lineage>
</organism>
<evidence type="ECO:0000313" key="6">
    <source>
        <dbReference type="EMBL" id="AJB41304.1"/>
    </source>
</evidence>